<evidence type="ECO:0000313" key="11">
    <source>
        <dbReference type="Proteomes" id="UP001063816"/>
    </source>
</evidence>
<feature type="transmembrane region" description="Helical" evidence="7">
    <location>
        <begin position="135"/>
        <end position="156"/>
    </location>
</feature>
<dbReference type="InterPro" id="IPR032692">
    <property type="entry name" value="YccS_N"/>
</dbReference>
<keyword evidence="5 7" id="KW-0472">Membrane</keyword>
<proteinExistence type="inferred from homology"/>
<sequence length="695" mass="78982">MWRRLIYHPEVNYALRQTLVLCLPVAVGLILGYLQQGLLFSLVPACCNIAGLDTPHKRFFKRLIVGGSLFAGCSLAVQLLLAQDIPLPLILTVLAMTLGVTAELSSLHARLLPASLIAAIFTLSLAGNMPIWAPLLIYALGTLWYGLFNWFWFWLWREQPLRESLSLLYQQLADYCEAKYTLLTQHTDPEKSLPPLLARQQKVVDLISQCYQQLHMLAANKNHEYKRLLRTFQVGLDLQEHISVSLHHPHEVQKLVERSHAESVLRWNARTVAARLRVLADDILYHRYPTRFTMDKQLGALEKIARQHPDNPVGQFCAWHFSRIARVLRTQRPLYPRDLMADKQKRLPLIPALRSYLSLKSAALRNAARISVMLSIASLMGVALHLPKPYWILMTVLFVTQNGYGATRVRILHRAGGTLAGLIIAGIALHFHVAEGFTLTGMLVITLVSYLFIRKNYGWAMVGFTVTAVYTLQLLTLNGDQYIIARLVDTLIGCLIAFGGMVWLWPQWQSGLLRQNAHDALEADQEAIRLILSDDPQPTPLAWQRMKVNQAHNALFNSLNQAMQEPGFNSAYLADMKLWVTHSQFIVEHINAMTTLAREHTMLTPDLAQRYLQSCEIALQRCQQRLEYDSAGESGDENILEAPETLTYGPMSTLEQHLQRVLGHLNTMHTISSVAWRQRPHHGIWLTRLLKRTPY</sequence>
<dbReference type="RefSeq" id="WP_271282685.1">
    <property type="nucleotide sequence ID" value="NZ_JAMGZK010000048.1"/>
</dbReference>
<dbReference type="NCBIfam" id="TIGR01667">
    <property type="entry name" value="YCCS_YHFK"/>
    <property type="match status" value="1"/>
</dbReference>
<dbReference type="InterPro" id="IPR049453">
    <property type="entry name" value="Memb_transporter_dom"/>
</dbReference>
<evidence type="ECO:0000256" key="5">
    <source>
        <dbReference type="ARBA" id="ARBA00023136"/>
    </source>
</evidence>
<organism evidence="10 11">
    <name type="scientific">Silvania hatchlandensis</name>
    <dbReference type="NCBI Taxonomy" id="2926469"/>
    <lineage>
        <taxon>Bacteria</taxon>
        <taxon>Pseudomonadati</taxon>
        <taxon>Pseudomonadota</taxon>
        <taxon>Gammaproteobacteria</taxon>
        <taxon>Enterobacterales</taxon>
        <taxon>Enterobacteriaceae</taxon>
        <taxon>Silvania</taxon>
    </lineage>
</organism>
<feature type="transmembrane region" description="Helical" evidence="7">
    <location>
        <begin position="87"/>
        <end position="104"/>
    </location>
</feature>
<dbReference type="PANTHER" id="PTHR30509:SF23">
    <property type="entry name" value="INNER MEMBRANE PROTEIN"/>
    <property type="match status" value="1"/>
</dbReference>
<evidence type="ECO:0000256" key="2">
    <source>
        <dbReference type="ARBA" id="ARBA00022475"/>
    </source>
</evidence>
<feature type="transmembrane region" description="Helical" evidence="7">
    <location>
        <begin position="419"/>
        <end position="452"/>
    </location>
</feature>
<comment type="subcellular location">
    <subcellularLocation>
        <location evidence="1">Cell membrane</location>
        <topology evidence="1">Multi-pass membrane protein</topology>
    </subcellularLocation>
</comment>
<gene>
    <name evidence="10" type="ORF">M8014_11375</name>
</gene>
<evidence type="ECO:0000256" key="6">
    <source>
        <dbReference type="ARBA" id="ARBA00043993"/>
    </source>
</evidence>
<evidence type="ECO:0000259" key="8">
    <source>
        <dbReference type="Pfam" id="PF12805"/>
    </source>
</evidence>
<evidence type="ECO:0000259" key="9">
    <source>
        <dbReference type="Pfam" id="PF13515"/>
    </source>
</evidence>
<comment type="caution">
    <text evidence="10">The sequence shown here is derived from an EMBL/GenBank/DDBJ whole genome shotgun (WGS) entry which is preliminary data.</text>
</comment>
<feature type="transmembrane region" description="Helical" evidence="7">
    <location>
        <begin position="367"/>
        <end position="384"/>
    </location>
</feature>
<evidence type="ECO:0000256" key="7">
    <source>
        <dbReference type="SAM" id="Phobius"/>
    </source>
</evidence>
<evidence type="ECO:0000256" key="3">
    <source>
        <dbReference type="ARBA" id="ARBA00022692"/>
    </source>
</evidence>
<dbReference type="GO" id="GO:0005886">
    <property type="term" value="C:plasma membrane"/>
    <property type="evidence" value="ECO:0007669"/>
    <property type="project" value="UniProtKB-SubCell"/>
</dbReference>
<dbReference type="AlphaFoldDB" id="A0A9J6Q2E4"/>
<reference evidence="10" key="1">
    <citation type="submission" date="2022-05" db="EMBL/GenBank/DDBJ databases">
        <title>Description of a novel species of Leclercia; Leclercia tamurae and the Proposal for a Novel Genus Silvania gen. nov. Containing Two Novel Species Silvania hatchlandensis sp. nov. and Silvania confinis sp. nov. Isolated from the Rhizosphere of Oak.</title>
        <authorList>
            <person name="Maddock D.W."/>
            <person name="Brady C.L."/>
            <person name="Denman S."/>
            <person name="Arnold D."/>
        </authorList>
    </citation>
    <scope>NUCLEOTIDE SEQUENCE</scope>
    <source>
        <strain evidence="10">H19S6</strain>
    </source>
</reference>
<feature type="transmembrane region" description="Helical" evidence="7">
    <location>
        <begin position="458"/>
        <end position="477"/>
    </location>
</feature>
<dbReference type="Proteomes" id="UP001063816">
    <property type="component" value="Unassembled WGS sequence"/>
</dbReference>
<keyword evidence="3 7" id="KW-0812">Transmembrane</keyword>
<dbReference type="EMBL" id="JAMGZK010000048">
    <property type="protein sequence ID" value="MCU6664940.1"/>
    <property type="molecule type" value="Genomic_DNA"/>
</dbReference>
<keyword evidence="4 7" id="KW-1133">Transmembrane helix</keyword>
<protein>
    <submittedName>
        <fullName evidence="10">YccS/YhfK family putative transporter</fullName>
    </submittedName>
</protein>
<feature type="transmembrane region" description="Helical" evidence="7">
    <location>
        <begin position="13"/>
        <end position="34"/>
    </location>
</feature>
<name>A0A9J6Q2E4_9ENTR</name>
<feature type="transmembrane region" description="Helical" evidence="7">
    <location>
        <begin position="63"/>
        <end position="81"/>
    </location>
</feature>
<comment type="similarity">
    <text evidence="6">Belongs to the YccS/YhfK family.</text>
</comment>
<keyword evidence="2" id="KW-1003">Cell membrane</keyword>
<evidence type="ECO:0000256" key="4">
    <source>
        <dbReference type="ARBA" id="ARBA00022989"/>
    </source>
</evidence>
<dbReference type="InterPro" id="IPR010020">
    <property type="entry name" value="Integral_membrane_YCCS_YHJK"/>
</dbReference>
<evidence type="ECO:0000256" key="1">
    <source>
        <dbReference type="ARBA" id="ARBA00004651"/>
    </source>
</evidence>
<feature type="domain" description="Integral membrane bound transporter" evidence="9">
    <location>
        <begin position="376"/>
        <end position="498"/>
    </location>
</feature>
<dbReference type="Pfam" id="PF12805">
    <property type="entry name" value="FUSC-like"/>
    <property type="match status" value="1"/>
</dbReference>
<feature type="transmembrane region" description="Helical" evidence="7">
    <location>
        <begin position="484"/>
        <end position="505"/>
    </location>
</feature>
<feature type="domain" description="Integral membrane protein YccS N-terminal" evidence="8">
    <location>
        <begin position="63"/>
        <end position="330"/>
    </location>
</feature>
<dbReference type="PANTHER" id="PTHR30509">
    <property type="entry name" value="P-HYDROXYBENZOIC ACID EFFLUX PUMP SUBUNIT-RELATED"/>
    <property type="match status" value="1"/>
</dbReference>
<dbReference type="Pfam" id="PF13515">
    <property type="entry name" value="FUSC_2"/>
    <property type="match status" value="1"/>
</dbReference>
<accession>A0A9J6Q2E4</accession>
<evidence type="ECO:0000313" key="10">
    <source>
        <dbReference type="EMBL" id="MCU6664940.1"/>
    </source>
</evidence>
<keyword evidence="11" id="KW-1185">Reference proteome</keyword>